<protein>
    <submittedName>
        <fullName evidence="1">Uncharacterized protein</fullName>
    </submittedName>
</protein>
<evidence type="ECO:0000313" key="1">
    <source>
        <dbReference type="EMBL" id="AYN58877.1"/>
    </source>
</evidence>
<name>A0A3G2KIT0_9CAUD</name>
<dbReference type="KEGG" id="vg:77931640"/>
<dbReference type="RefSeq" id="YP_010655772.1">
    <property type="nucleotide sequence ID" value="NC_070831.1"/>
</dbReference>
<organism evidence="1 2">
    <name type="scientific">Arthrobacter phage Richie</name>
    <dbReference type="NCBI Taxonomy" id="2419967"/>
    <lineage>
        <taxon>Viruses</taxon>
        <taxon>Duplodnaviria</taxon>
        <taxon>Heunggongvirae</taxon>
        <taxon>Uroviricota</taxon>
        <taxon>Caudoviricetes</taxon>
        <taxon>Richievirus</taxon>
        <taxon>Richievirus richie</taxon>
    </lineage>
</organism>
<keyword evidence="2" id="KW-1185">Reference proteome</keyword>
<accession>A0A3G2KIT0</accession>
<reference evidence="1 2" key="1">
    <citation type="submission" date="2018-09" db="EMBL/GenBank/DDBJ databases">
        <authorList>
            <person name="Rimple P.A."/>
            <person name="Stoner T.H."/>
            <person name="Garlena R.A."/>
            <person name="Russell D.A."/>
            <person name="Pope W.H."/>
            <person name="Jacobs-Sera D."/>
            <person name="Hatfull G.F."/>
        </authorList>
    </citation>
    <scope>NUCLEOTIDE SEQUENCE [LARGE SCALE GENOMIC DNA]</scope>
</reference>
<proteinExistence type="predicted"/>
<sequence length="40" mass="4342">MNNLVVFAVSDMLARDDPFFTCGASSRVPSLEAHAAPTFR</sequence>
<evidence type="ECO:0000313" key="2">
    <source>
        <dbReference type="Proteomes" id="UP000269345"/>
    </source>
</evidence>
<dbReference type="GeneID" id="77931640"/>
<dbReference type="Proteomes" id="UP000269345">
    <property type="component" value="Segment"/>
</dbReference>
<gene>
    <name evidence="1" type="primary">51</name>
    <name evidence="1" type="ORF">PBI_RICHIE_51</name>
</gene>
<dbReference type="EMBL" id="MH834625">
    <property type="protein sequence ID" value="AYN58877.1"/>
    <property type="molecule type" value="Genomic_DNA"/>
</dbReference>